<reference evidence="2 3" key="2">
    <citation type="submission" date="2018-11" db="EMBL/GenBank/DDBJ databases">
        <authorList>
            <consortium name="Pathogen Informatics"/>
        </authorList>
    </citation>
    <scope>NUCLEOTIDE SEQUENCE [LARGE SCALE GENOMIC DNA]</scope>
</reference>
<dbReference type="Pfam" id="PF24934">
    <property type="entry name" value="DUF7752"/>
    <property type="match status" value="1"/>
</dbReference>
<dbReference type="Proteomes" id="UP000271098">
    <property type="component" value="Unassembled WGS sequence"/>
</dbReference>
<dbReference type="AlphaFoldDB" id="A0A183CYD1"/>
<evidence type="ECO:0000313" key="3">
    <source>
        <dbReference type="Proteomes" id="UP000271098"/>
    </source>
</evidence>
<name>A0A183CYD1_9BILA</name>
<gene>
    <name evidence="2" type="ORF">GPUH_LOCUS1471</name>
</gene>
<dbReference type="WBParaSite" id="GPUH_0000147501-mRNA-1">
    <property type="protein sequence ID" value="GPUH_0000147501-mRNA-1"/>
    <property type="gene ID" value="GPUH_0000147501"/>
</dbReference>
<evidence type="ECO:0000259" key="1">
    <source>
        <dbReference type="Pfam" id="PF24934"/>
    </source>
</evidence>
<keyword evidence="3" id="KW-1185">Reference proteome</keyword>
<accession>A0A183CYD1</accession>
<dbReference type="EMBL" id="UYRT01001788">
    <property type="protein sequence ID" value="VDK30149.1"/>
    <property type="molecule type" value="Genomic_DNA"/>
</dbReference>
<sequence length="177" mass="20573">MQKTLAFLDSERGAKILRPYCIRYGDLDKLFYILVKWASSHGVLTEHLEETQLCLLFIEFGLARCVELFKIEELEAKKVVASPLEFCNLNFVFGGIGKCLLEFFKYVGSRAFKLLPAIDLCSSGFWSLLVRGQWLELHKVRRTFSLILCFRNYRMVHLPTPALFMRFLQQCNAKNAY</sequence>
<feature type="domain" description="DUF7752" evidence="1">
    <location>
        <begin position="20"/>
        <end position="119"/>
    </location>
</feature>
<protein>
    <submittedName>
        <fullName evidence="4">BACK domain-containing protein</fullName>
    </submittedName>
</protein>
<dbReference type="OrthoDB" id="5860582at2759"/>
<proteinExistence type="predicted"/>
<evidence type="ECO:0000313" key="4">
    <source>
        <dbReference type="WBParaSite" id="GPUH_0000147501-mRNA-1"/>
    </source>
</evidence>
<evidence type="ECO:0000313" key="2">
    <source>
        <dbReference type="EMBL" id="VDK30149.1"/>
    </source>
</evidence>
<organism evidence="4">
    <name type="scientific">Gongylonema pulchrum</name>
    <dbReference type="NCBI Taxonomy" id="637853"/>
    <lineage>
        <taxon>Eukaryota</taxon>
        <taxon>Metazoa</taxon>
        <taxon>Ecdysozoa</taxon>
        <taxon>Nematoda</taxon>
        <taxon>Chromadorea</taxon>
        <taxon>Rhabditida</taxon>
        <taxon>Spirurina</taxon>
        <taxon>Spiruromorpha</taxon>
        <taxon>Spiruroidea</taxon>
        <taxon>Gongylonematidae</taxon>
        <taxon>Gongylonema</taxon>
    </lineage>
</organism>
<dbReference type="InterPro" id="IPR056654">
    <property type="entry name" value="DUF7752"/>
</dbReference>
<reference evidence="4" key="1">
    <citation type="submission" date="2016-06" db="UniProtKB">
        <authorList>
            <consortium name="WormBaseParasite"/>
        </authorList>
    </citation>
    <scope>IDENTIFICATION</scope>
</reference>